<sequence length="1013" mass="113914">MPLACPTSPFPRVGQASVNRNVSCRTELWLQQQLSQLSHQGRASASASRPIHRHYSPSLLRLWPRRCSSTTTLTALPAPFRARSSEPRAYATHQPSKTWRARAPSAKIRRGDALQQALIYASDRGRAPLFHFNASDISFTDKRPALRQQVPREPDPLVYLSGSSPLKALLAKHIITRTRSAVRDPSVDFSSLFIETQTPGDDLCLTKNGYDSVDLQTWISVLTAFDSARATRLLLGVSTVQQSDHVPATRVPAFVLLAFLRRHHISAEAFRLLVEHMHVCYHAMTSVGTTAQEQALVNTPRMSKDVETHVFRFYIRLLRHARLVWPEVMPAMTEALVGFMRLSPTAEQLDSEGDAPAEALSRLTGLLNRALYLISHPAAVEPYKSAVFQESAQAVILRHMAEHDPPLSITREGYRGVLSVQLVHCKTLDEMEWARLKAPSWPPWKEDRTGMDADIGLEYGISRAHHVLNRMQEAGYAMQDWESTALIYSGWDLDMSPTIQTRALMPQASHQGDKSQVWAARIKSTRTVHEAWAAFLSCEDQGLDLNQDVYLAMFEKVVEERKRLRLGQAHHARLSNSVPERRPMYPGDLKEVFPPPPSIHQAVYTKTPPPSLDDLHQRMQQQGLRPCGRTLAFLVNNATSLEEGFNYLESAGPEYRKFVDTLVHDPSLAEGQLPKLDFVSDVVLASVVRLLTRFPNSMVQKNFRGIYKHGHNSVDLRRTIGIALFLLDQERRQYRPAWTNLLRGLARPKAPTTMFTHAAPSDRNTGDNLKTVTRSMDAYQDAKHVVSMMRGLDMYLDILSFGSLCLITQHAASAASWTIARSEKSQRNTSIAEAPSENDSGDLLRAHALAHAIGQDSAYICSQFWTLVGYQSRPSTPASLHTRGPEIATRLPRLLAMPSPAVVHAYIRALGILRGYDELSELMHWMRDHWEEYSKRTQLDRNGFMMLRRCLVALRVFLEGRLDGDARSAPKEYLAAVRQVVESVEAWNGWASDEEVEAYIQKPTPSLDDQSGD</sequence>
<feature type="region of interest" description="Disordered" evidence="1">
    <location>
        <begin position="84"/>
        <end position="105"/>
    </location>
</feature>
<organism evidence="2 3">
    <name type="scientific">Neodothiora populina</name>
    <dbReference type="NCBI Taxonomy" id="2781224"/>
    <lineage>
        <taxon>Eukaryota</taxon>
        <taxon>Fungi</taxon>
        <taxon>Dikarya</taxon>
        <taxon>Ascomycota</taxon>
        <taxon>Pezizomycotina</taxon>
        <taxon>Dothideomycetes</taxon>
        <taxon>Dothideomycetidae</taxon>
        <taxon>Dothideales</taxon>
        <taxon>Dothioraceae</taxon>
        <taxon>Neodothiora</taxon>
    </lineage>
</organism>
<dbReference type="GeneID" id="95980405"/>
<reference evidence="2 3" key="1">
    <citation type="submission" date="2024-07" db="EMBL/GenBank/DDBJ databases">
        <title>Draft sequence of the Neodothiora populina.</title>
        <authorList>
            <person name="Drown D.D."/>
            <person name="Schuette U.S."/>
            <person name="Buechlein A.B."/>
            <person name="Rusch D.R."/>
            <person name="Winton L.W."/>
            <person name="Adams G.A."/>
        </authorList>
    </citation>
    <scope>NUCLEOTIDE SEQUENCE [LARGE SCALE GENOMIC DNA]</scope>
    <source>
        <strain evidence="2 3">CPC 39397</strain>
    </source>
</reference>
<dbReference type="EMBL" id="JBFMKM010000010">
    <property type="protein sequence ID" value="KAL1303300.1"/>
    <property type="molecule type" value="Genomic_DNA"/>
</dbReference>
<evidence type="ECO:0000313" key="3">
    <source>
        <dbReference type="Proteomes" id="UP001562354"/>
    </source>
</evidence>
<keyword evidence="3" id="KW-1185">Reference proteome</keyword>
<name>A0ABR3PAW7_9PEZI</name>
<protein>
    <recommendedName>
        <fullName evidence="4">Prefoldin subunit</fullName>
    </recommendedName>
</protein>
<accession>A0ABR3PAW7</accession>
<dbReference type="Proteomes" id="UP001562354">
    <property type="component" value="Unassembled WGS sequence"/>
</dbReference>
<evidence type="ECO:0000313" key="2">
    <source>
        <dbReference type="EMBL" id="KAL1303300.1"/>
    </source>
</evidence>
<proteinExistence type="predicted"/>
<comment type="caution">
    <text evidence="2">The sequence shown here is derived from an EMBL/GenBank/DDBJ whole genome shotgun (WGS) entry which is preliminary data.</text>
</comment>
<evidence type="ECO:0008006" key="4">
    <source>
        <dbReference type="Google" id="ProtNLM"/>
    </source>
</evidence>
<evidence type="ECO:0000256" key="1">
    <source>
        <dbReference type="SAM" id="MobiDB-lite"/>
    </source>
</evidence>
<dbReference type="RefSeq" id="XP_069199575.1">
    <property type="nucleotide sequence ID" value="XM_069347842.1"/>
</dbReference>
<gene>
    <name evidence="2" type="ORF">AAFC00_006706</name>
</gene>